<keyword evidence="2" id="KW-1185">Reference proteome</keyword>
<proteinExistence type="predicted"/>
<dbReference type="Proteomes" id="UP000648187">
    <property type="component" value="Unassembled WGS sequence"/>
</dbReference>
<sequence>MFKCDNDVTGDPHGGSSPYHTVYVSIHAEKSHQGCNEEDLLDIQNNNLWISQLWNRAAKFIAVDSMFDTPGKNEYVWGHGSIFEVMVCRKYERVGRVADVRALVEFKVTGRILGLGKLFRFQFVKVEPPYNGRPECKGQTRRTKFASGLSHSVAHLWVC</sequence>
<evidence type="ECO:0000313" key="1">
    <source>
        <dbReference type="EMBL" id="KAF9410450.1"/>
    </source>
</evidence>
<reference evidence="1" key="1">
    <citation type="submission" date="2020-08" db="EMBL/GenBank/DDBJ databases">
        <title>Spodoptera exigua strain:BAW_Kor-Di-RS1 Genome sequencing and assembly.</title>
        <authorList>
            <person name="Kim J."/>
            <person name="Nam H.Y."/>
            <person name="Kwon M."/>
            <person name="Choi J.H."/>
            <person name="Cho S.R."/>
            <person name="Kim G.-H."/>
        </authorList>
    </citation>
    <scope>NUCLEOTIDE SEQUENCE</scope>
    <source>
        <strain evidence="1">BAW_Kor-Di-RS1</strain>
        <tissue evidence="1">Whole-body</tissue>
    </source>
</reference>
<comment type="caution">
    <text evidence="1">The sequence shown here is derived from an EMBL/GenBank/DDBJ whole genome shotgun (WGS) entry which is preliminary data.</text>
</comment>
<gene>
    <name evidence="1" type="ORF">HW555_010452</name>
</gene>
<evidence type="ECO:0000313" key="2">
    <source>
        <dbReference type="Proteomes" id="UP000648187"/>
    </source>
</evidence>
<dbReference type="AlphaFoldDB" id="A0A835GB62"/>
<dbReference type="EMBL" id="JACKWZ010000262">
    <property type="protein sequence ID" value="KAF9410450.1"/>
    <property type="molecule type" value="Genomic_DNA"/>
</dbReference>
<accession>A0A835GB62</accession>
<protein>
    <submittedName>
        <fullName evidence="1">Uncharacterized protein</fullName>
    </submittedName>
</protein>
<name>A0A835GB62_SPOEX</name>
<organism evidence="1 2">
    <name type="scientific">Spodoptera exigua</name>
    <name type="common">Beet armyworm</name>
    <name type="synonym">Noctua fulgens</name>
    <dbReference type="NCBI Taxonomy" id="7107"/>
    <lineage>
        <taxon>Eukaryota</taxon>
        <taxon>Metazoa</taxon>
        <taxon>Ecdysozoa</taxon>
        <taxon>Arthropoda</taxon>
        <taxon>Hexapoda</taxon>
        <taxon>Insecta</taxon>
        <taxon>Pterygota</taxon>
        <taxon>Neoptera</taxon>
        <taxon>Endopterygota</taxon>
        <taxon>Lepidoptera</taxon>
        <taxon>Glossata</taxon>
        <taxon>Ditrysia</taxon>
        <taxon>Noctuoidea</taxon>
        <taxon>Noctuidae</taxon>
        <taxon>Amphipyrinae</taxon>
        <taxon>Spodoptera</taxon>
    </lineage>
</organism>